<evidence type="ECO:0000256" key="1">
    <source>
        <dbReference type="ARBA" id="ARBA00001966"/>
    </source>
</evidence>
<organism evidence="12 13">
    <name type="scientific">Thiospirillum jenense</name>
    <dbReference type="NCBI Taxonomy" id="1653858"/>
    <lineage>
        <taxon>Bacteria</taxon>
        <taxon>Pseudomonadati</taxon>
        <taxon>Pseudomonadota</taxon>
        <taxon>Gammaproteobacteria</taxon>
        <taxon>Chromatiales</taxon>
        <taxon>Chromatiaceae</taxon>
        <taxon>Thiospirillum</taxon>
    </lineage>
</organism>
<evidence type="ECO:0000256" key="10">
    <source>
        <dbReference type="RuleBase" id="RU364116"/>
    </source>
</evidence>
<keyword evidence="6 10" id="KW-0479">Metal-binding</keyword>
<dbReference type="SFLD" id="SFLDS00029">
    <property type="entry name" value="Radical_SAM"/>
    <property type="match status" value="1"/>
</dbReference>
<protein>
    <recommendedName>
        <fullName evidence="3 10">Heme chaperone HemW</fullName>
    </recommendedName>
</protein>
<accession>A0A839HHH9</accession>
<dbReference type="SFLD" id="SFLDF00562">
    <property type="entry name" value="HemN-like__clustered_with_heat"/>
    <property type="match status" value="1"/>
</dbReference>
<dbReference type="Gene3D" id="3.20.20.70">
    <property type="entry name" value="Aldolase class I"/>
    <property type="match status" value="1"/>
</dbReference>
<comment type="caution">
    <text evidence="12">The sequence shown here is derived from an EMBL/GenBank/DDBJ whole genome shotgun (WGS) entry which is preliminary data.</text>
</comment>
<dbReference type="PROSITE" id="PS51918">
    <property type="entry name" value="RADICAL_SAM"/>
    <property type="match status" value="1"/>
</dbReference>
<dbReference type="EMBL" id="JABVCQ010000016">
    <property type="protein sequence ID" value="MBB1126279.1"/>
    <property type="molecule type" value="Genomic_DNA"/>
</dbReference>
<keyword evidence="10" id="KW-0004">4Fe-4S</keyword>
<dbReference type="NCBIfam" id="TIGR00539">
    <property type="entry name" value="hemN_rel"/>
    <property type="match status" value="1"/>
</dbReference>
<dbReference type="GO" id="GO:0006779">
    <property type="term" value="P:porphyrin-containing compound biosynthetic process"/>
    <property type="evidence" value="ECO:0007669"/>
    <property type="project" value="InterPro"/>
</dbReference>
<comment type="cofactor">
    <cofactor evidence="1">
        <name>[4Fe-4S] cluster</name>
        <dbReference type="ChEBI" id="CHEBI:49883"/>
    </cofactor>
</comment>
<dbReference type="GO" id="GO:0046872">
    <property type="term" value="F:metal ion binding"/>
    <property type="evidence" value="ECO:0007669"/>
    <property type="project" value="UniProtKB-UniRule"/>
</dbReference>
<dbReference type="SMART" id="SM00729">
    <property type="entry name" value="Elp3"/>
    <property type="match status" value="1"/>
</dbReference>
<dbReference type="PANTHER" id="PTHR13932">
    <property type="entry name" value="COPROPORPHYRINIGEN III OXIDASE"/>
    <property type="match status" value="1"/>
</dbReference>
<dbReference type="GO" id="GO:0051539">
    <property type="term" value="F:4 iron, 4 sulfur cluster binding"/>
    <property type="evidence" value="ECO:0007669"/>
    <property type="project" value="UniProtKB-UniRule"/>
</dbReference>
<dbReference type="GO" id="GO:0004109">
    <property type="term" value="F:coproporphyrinogen oxidase activity"/>
    <property type="evidence" value="ECO:0007669"/>
    <property type="project" value="InterPro"/>
</dbReference>
<dbReference type="InterPro" id="IPR006638">
    <property type="entry name" value="Elp3/MiaA/NifB-like_rSAM"/>
</dbReference>
<evidence type="ECO:0000313" key="13">
    <source>
        <dbReference type="Proteomes" id="UP000548632"/>
    </source>
</evidence>
<dbReference type="Pfam" id="PF04055">
    <property type="entry name" value="Radical_SAM"/>
    <property type="match status" value="1"/>
</dbReference>
<keyword evidence="10" id="KW-0963">Cytoplasm</keyword>
<dbReference type="SFLD" id="SFLDG01082">
    <property type="entry name" value="B12-binding_domain_containing"/>
    <property type="match status" value="1"/>
</dbReference>
<dbReference type="AlphaFoldDB" id="A0A839HHH9"/>
<dbReference type="InterPro" id="IPR034505">
    <property type="entry name" value="Coproporphyrinogen-III_oxidase"/>
</dbReference>
<evidence type="ECO:0000256" key="6">
    <source>
        <dbReference type="ARBA" id="ARBA00022723"/>
    </source>
</evidence>
<evidence type="ECO:0000256" key="2">
    <source>
        <dbReference type="ARBA" id="ARBA00006100"/>
    </source>
</evidence>
<dbReference type="Proteomes" id="UP000548632">
    <property type="component" value="Unassembled WGS sequence"/>
</dbReference>
<evidence type="ECO:0000256" key="5">
    <source>
        <dbReference type="ARBA" id="ARBA00022691"/>
    </source>
</evidence>
<comment type="subcellular location">
    <subcellularLocation>
        <location evidence="10">Cytoplasm</location>
    </subcellularLocation>
</comment>
<proteinExistence type="inferred from homology"/>
<dbReference type="SUPFAM" id="SSF102114">
    <property type="entry name" value="Radical SAM enzymes"/>
    <property type="match status" value="1"/>
</dbReference>
<dbReference type="GO" id="GO:0005737">
    <property type="term" value="C:cytoplasm"/>
    <property type="evidence" value="ECO:0007669"/>
    <property type="project" value="UniProtKB-SubCell"/>
</dbReference>
<dbReference type="CDD" id="cd01335">
    <property type="entry name" value="Radical_SAM"/>
    <property type="match status" value="1"/>
</dbReference>
<evidence type="ECO:0000259" key="11">
    <source>
        <dbReference type="PROSITE" id="PS51918"/>
    </source>
</evidence>
<evidence type="ECO:0000256" key="8">
    <source>
        <dbReference type="ARBA" id="ARBA00023014"/>
    </source>
</evidence>
<feature type="domain" description="Radical SAM core" evidence="11">
    <location>
        <begin position="1"/>
        <end position="236"/>
    </location>
</feature>
<keyword evidence="8 10" id="KW-0411">Iron-sulfur</keyword>
<dbReference type="PANTHER" id="PTHR13932:SF5">
    <property type="entry name" value="RADICAL S-ADENOSYL METHIONINE DOMAIN-CONTAINING PROTEIN 1, MITOCHONDRIAL"/>
    <property type="match status" value="1"/>
</dbReference>
<comment type="function">
    <text evidence="10">Probably acts as a heme chaperone, transferring heme to an unknown acceptor. Binds one molecule of heme per monomer, possibly covalently. Binds 1 [4Fe-4S] cluster. The cluster is coordinated with 3 cysteines and an exchangeable S-adenosyl-L-methionine.</text>
</comment>
<dbReference type="InterPro" id="IPR013785">
    <property type="entry name" value="Aldolase_TIM"/>
</dbReference>
<dbReference type="SFLD" id="SFLDG01065">
    <property type="entry name" value="anaerobic_coproporphyrinogen-I"/>
    <property type="match status" value="1"/>
</dbReference>
<keyword evidence="9 10" id="KW-0143">Chaperone</keyword>
<evidence type="ECO:0000256" key="7">
    <source>
        <dbReference type="ARBA" id="ARBA00023004"/>
    </source>
</evidence>
<gene>
    <name evidence="12" type="primary">hemW</name>
    <name evidence="12" type="ORF">HUK38_08545</name>
</gene>
<dbReference type="InterPro" id="IPR007197">
    <property type="entry name" value="rSAM"/>
</dbReference>
<evidence type="ECO:0000256" key="9">
    <source>
        <dbReference type="ARBA" id="ARBA00023186"/>
    </source>
</evidence>
<keyword evidence="7 10" id="KW-0408">Iron</keyword>
<keyword evidence="5 10" id="KW-0949">S-adenosyl-L-methionine</keyword>
<dbReference type="Pfam" id="PF06969">
    <property type="entry name" value="HemN_C"/>
    <property type="match status" value="1"/>
</dbReference>
<sequence>MTPPLALYIHLPWCRRKCPYCDFNSYPAPAAIPEARYLAALFADLDADCAFLINHRPLSPLQSIFIGGGTPNLFSPAAIAQLLNGIRQRLPCSAAIEITLEMNPGASVMAQLPAYLAAGVTRLSFGGQSFSIRSLKQLGRIHRPRHVLAAVRAAQAAGCRQINVDLMYGLPLQTLAAARADVERLLDLSPSHVSYYQLTLEPNTPFAQSPPPLPAADVSADMGEQGQQLLAAAGLQRYEISAYSRKEAQCRHNLNYWTFGDYLGIGAGAHGKLSTVSGGQVARVIRLAKWPQPTAYLAAHQSGHSQIAHQRELSAADLTLEFALNALRLTAGVDVTLFQQRTGLAAEHLSAARAGAQAAGLLDGGAAGRLVATARGLECLNDLLQHFDLS</sequence>
<dbReference type="InterPro" id="IPR010723">
    <property type="entry name" value="HemN_C"/>
</dbReference>
<evidence type="ECO:0000256" key="4">
    <source>
        <dbReference type="ARBA" id="ARBA00022617"/>
    </source>
</evidence>
<evidence type="ECO:0000256" key="3">
    <source>
        <dbReference type="ARBA" id="ARBA00017228"/>
    </source>
</evidence>
<dbReference type="SFLD" id="SFLDF00288">
    <property type="entry name" value="HemN-like__clustered_with_nucl"/>
    <property type="match status" value="1"/>
</dbReference>
<dbReference type="InterPro" id="IPR004559">
    <property type="entry name" value="HemW-like"/>
</dbReference>
<keyword evidence="13" id="KW-1185">Reference proteome</keyword>
<name>A0A839HHH9_9GAMM</name>
<keyword evidence="4 10" id="KW-0349">Heme</keyword>
<dbReference type="InterPro" id="IPR058240">
    <property type="entry name" value="rSAM_sf"/>
</dbReference>
<comment type="similarity">
    <text evidence="2">Belongs to the anaerobic coproporphyrinogen-III oxidase family. HemW subfamily.</text>
</comment>
<reference evidence="12 13" key="1">
    <citation type="journal article" date="2020" name="Arch. Microbiol.">
        <title>The genome sequence of the giant phototrophic gammaproteobacterium Thiospirillum jenense gives insight into its physiological properties and phylogenetic relationships.</title>
        <authorList>
            <person name="Imhoff J.F."/>
            <person name="Meyer T.E."/>
            <person name="Kyndt J.A."/>
        </authorList>
    </citation>
    <scope>NUCLEOTIDE SEQUENCE [LARGE SCALE GENOMIC DNA]</scope>
    <source>
        <strain evidence="12 13">DSM 216</strain>
    </source>
</reference>
<evidence type="ECO:0000313" key="12">
    <source>
        <dbReference type="EMBL" id="MBB1126279.1"/>
    </source>
</evidence>